<dbReference type="KEGG" id="mflg:ABS361_13785"/>
<dbReference type="RefSeq" id="WP_407048272.1">
    <property type="nucleotide sequence ID" value="NZ_CP158568.1"/>
</dbReference>
<dbReference type="Pfam" id="PF19596">
    <property type="entry name" value="DUF6101"/>
    <property type="match status" value="1"/>
</dbReference>
<organism evidence="1">
    <name type="scientific">Methyloraptor flagellatus</name>
    <dbReference type="NCBI Taxonomy" id="3162530"/>
    <lineage>
        <taxon>Bacteria</taxon>
        <taxon>Pseudomonadati</taxon>
        <taxon>Pseudomonadota</taxon>
        <taxon>Alphaproteobacteria</taxon>
        <taxon>Hyphomicrobiales</taxon>
        <taxon>Ancalomicrobiaceae</taxon>
        <taxon>Methyloraptor</taxon>
    </lineage>
</organism>
<sequence>MTRIEPSVSVRLDPFKLPHRFRYHTGLDGEAGEASVVIERETVSVCRRLPSGVPAALRLPMAAFEGVAVRNTVHLASDTPLMVIELLHQDPQLSIPLAVLDDDIDVVADWKAWSRVLGLPMIHVGGDGAVRPIEERLGRLPVRPTKPRRRRSVLAGRRPRFLVRRQPGSADRIVMVAVEREICGWE</sequence>
<accession>A0AAU7X5W6</accession>
<name>A0AAU7X5W6_9HYPH</name>
<dbReference type="EMBL" id="CP158568">
    <property type="protein sequence ID" value="XBY43170.1"/>
    <property type="molecule type" value="Genomic_DNA"/>
</dbReference>
<evidence type="ECO:0000313" key="1">
    <source>
        <dbReference type="EMBL" id="XBY43170.1"/>
    </source>
</evidence>
<gene>
    <name evidence="1" type="ORF">ABS361_13785</name>
</gene>
<dbReference type="AlphaFoldDB" id="A0AAU7X5W6"/>
<dbReference type="InterPro" id="IPR046083">
    <property type="entry name" value="DUF6101"/>
</dbReference>
<protein>
    <submittedName>
        <fullName evidence="1">DUF6101 family protein</fullName>
    </submittedName>
</protein>
<reference evidence="1" key="1">
    <citation type="submission" date="2024-06" db="EMBL/GenBank/DDBJ databases">
        <title>Methylostella associata gen. nov., sp. nov., a novel Ancalomicrobiaceae-affiliated facultatively methylotrophic bacteria that feed on methanotrophs of the genus Methylococcus.</title>
        <authorList>
            <person name="Saltykova V."/>
            <person name="Danilova O.V."/>
            <person name="Oshkin I.Y."/>
            <person name="Belova S.E."/>
            <person name="Pimenov N.V."/>
            <person name="Dedysh S.N."/>
        </authorList>
    </citation>
    <scope>NUCLEOTIDE SEQUENCE</scope>
    <source>
        <strain evidence="1">S20</strain>
    </source>
</reference>
<proteinExistence type="predicted"/>